<evidence type="ECO:0000256" key="6">
    <source>
        <dbReference type="ARBA" id="ARBA00022553"/>
    </source>
</evidence>
<evidence type="ECO:0000313" key="23">
    <source>
        <dbReference type="EnsemblMetazoa" id="XP_038064111.1"/>
    </source>
</evidence>
<protein>
    <recommendedName>
        <fullName evidence="18">ATP-binding cassette sub-family A member 2</fullName>
    </recommendedName>
    <alternativeName>
        <fullName evidence="19">ATP-binding cassette transporter 2</fullName>
    </alternativeName>
</protein>
<dbReference type="GO" id="GO:0005765">
    <property type="term" value="C:lysosomal membrane"/>
    <property type="evidence" value="ECO:0007669"/>
    <property type="project" value="UniProtKB-SubCell"/>
</dbReference>
<evidence type="ECO:0000313" key="24">
    <source>
        <dbReference type="Proteomes" id="UP000887568"/>
    </source>
</evidence>
<dbReference type="OrthoDB" id="10255969at2759"/>
<dbReference type="RefSeq" id="XP_038064110.1">
    <property type="nucleotide sequence ID" value="XM_038208182.1"/>
</dbReference>
<feature type="domain" description="ABC transporter" evidence="22">
    <location>
        <begin position="2158"/>
        <end position="2390"/>
    </location>
</feature>
<dbReference type="GO" id="GO:0051247">
    <property type="term" value="P:positive regulation of protein metabolic process"/>
    <property type="evidence" value="ECO:0007669"/>
    <property type="project" value="UniProtKB-ARBA"/>
</dbReference>
<dbReference type="FunFam" id="3.40.50.300:FF:000511">
    <property type="entry name" value="ATP-binding cassette, sub-family A (ABC1), member 2"/>
    <property type="match status" value="1"/>
</dbReference>
<dbReference type="EnsemblMetazoa" id="XM_038208181.1">
    <property type="protein sequence ID" value="XP_038064109.1"/>
    <property type="gene ID" value="LOC119734636"/>
</dbReference>
<dbReference type="GO" id="GO:0010556">
    <property type="term" value="P:regulation of macromolecule biosynthetic process"/>
    <property type="evidence" value="ECO:0007669"/>
    <property type="project" value="UniProtKB-ARBA"/>
</dbReference>
<dbReference type="Proteomes" id="UP000887568">
    <property type="component" value="Unplaced"/>
</dbReference>
<evidence type="ECO:0000256" key="12">
    <source>
        <dbReference type="ARBA" id="ARBA00022967"/>
    </source>
</evidence>
<dbReference type="Pfam" id="PF00005">
    <property type="entry name" value="ABC_tran"/>
    <property type="match status" value="2"/>
</dbReference>
<keyword evidence="15" id="KW-0325">Glycoprotein</keyword>
<dbReference type="SMART" id="SM00382">
    <property type="entry name" value="AAA"/>
    <property type="match status" value="2"/>
</dbReference>
<dbReference type="GO" id="GO:0010008">
    <property type="term" value="C:endosome membrane"/>
    <property type="evidence" value="ECO:0007669"/>
    <property type="project" value="UniProtKB-SubCell"/>
</dbReference>
<keyword evidence="7 21" id="KW-0812">Transmembrane</keyword>
<evidence type="ECO:0000256" key="5">
    <source>
        <dbReference type="ARBA" id="ARBA00022481"/>
    </source>
</evidence>
<feature type="transmembrane region" description="Helical" evidence="21">
    <location>
        <begin position="21"/>
        <end position="42"/>
    </location>
</feature>
<evidence type="ECO:0000256" key="8">
    <source>
        <dbReference type="ARBA" id="ARBA00022737"/>
    </source>
</evidence>
<sequence>MGFFHQLRVLLWKNFVLKKRRLVTVTLETLIPLVLFVILIFIRKQQPSKRVGQTYFTAMPLPSSGIIPVLQTFCPSFERDPFGFPDHPNSGVEQFLNRLDKVVGENKLFTDDFSLERVEVELDAFQNLINDEGAIEQRFALAEDFSLDDIVKNSSVLETYLVRNLTIPRSDAQQIMHNELNVTEIFNLLYGYRPEAFDLGRLPNSTNSTYPSKSASDFTTFLNNRMSSQCCGAVFKRLPDKDLFSFNGLLGLLTLQPVGLLSALGDGKDLNDSTGASDGEALRLSQEYADSLFSPSELQDIMCHKKTISALYDTENSQFNSSGHVVDDLCNRQDAPVLFEGFSALLRDQLDTDALLHKLNISSSDLEETREKAIAVMKELDKFAVFQETLNDLYHFALDLPGDNCPEEPAPTTDASPSSPTPTTRYSSSSSSPHTPTTSSAPWFDWNSFLDDSKDEGNSSGFPEDDISNISQASILTTFKPDAVSSTPEDGGTAEPEQDEKSKKLAQLYKLWAKMQYGLCGQELKVNDEALAKGDFKAMHLNKHQKKSLGLLLHVLFSNPRILYAPNTTDVNDLIDKASDMIHLMQNITHYAQLWRNISEEIRTYMHMDSTQLVLSWLGQLEESYSGHPLLFQNITRMTSPDLGNLIVNHTYINTTSIEMKLDVIDNAACGWLNLAGSVNFNVYRPFEDEEALIDYILNDARHDNVTVFGSLVFEVDDEGNLPPHIVYKIRQNTSFTDRSDLIRRRFWAPGSNHKSTLGYYTFGFVWIQDIIERAIINKWVGRRVVEPGSYVQEFPYPCYISDNFIFMIEHIMPMMLIVSWVYYVAMFTQSIVYEKEVRLKEVMKMMGLSNAVHWVAWFIVGFSQMSLTIVALICILQYGEILIHSDPIIVWLTLTIFAMATICFCFLVSVLFSKAKLAAACAGIIYFTSYVPCLYIAIREESLAYVDISSSLKTVVSLLSTTAFGLGARYFALYEENGVGIQWNNIGQSPVEHDSFNLLRVLIMMLVDMVVYCLLTWYIEGVHPGSYGLPRRWYFPLQRSYWFGHQPGDTDHSVCCDCCVRCRRDRHSPLSVVEENQACSMHSNINSAYMEPDPTHLPLGVGIDKLSKVYQAGGKRAVNKLSLKFYEGQITSFLGHNGAGKTTTISMLTGLFPPTSGTAHIYGSDIRSDMDTIRKSLGMCPQHNALFDKLTVEEHIWFYCLLKGVPSSLIKSEMTKMITDIGLLKKRSSVVNTLSGGMQRKLSVAIAFVGGSRTVILDEPTAGVDPCARRAIWELLLKYKQGRTIILCTHHMDEADILGDRIAILSNGELKCVGSSLFLKATFGDGYQLTLIKKPVAPSENCNRSSTSQTNDEPQQNSPRNDSFFSNCCTKDVTEFIQQHVARATLSSETLRELTYVLPTEAMQKGTLEDLFQELTEEKLEALNLSGYGLMDSSLEEVFLKVADRFGVNKVDGESSSDYSTVDYPLPTQPSSSDTPPGEVELSNVSQFHRSSSVSDEVFTGQAHSQTRGGYSSVSQEEQQTASSTHLDDTGSYLLTGILLQLSQFQALMIKRFHYTRHNRKSLFTQLILPAFFVCIAMSVALSAPKVGNFPPRILTPSQYHPLTYPDNTYSVYANEALNNRRSYHIYRSVNGDADPTQLTSTLRYPAGIGASCVLKTPWNGTLDRLVQSNNYSSSVNLRGKYFDRMCEESFKKGEPLSNYVPEIPHEPPPPEESEFDDGGASFTKPAGTTHIKEKTCGCSADGNGFICPPNVGEPEPDHLKVITSDILLDISGRNVSEYLLYTTDKFRLKRYGGLSFGNVRTFVPAKYGNIVPDTYRMIAVRNAAIAWFSHKGYHSVPTYINVLNNAILRANLDPDIHGNPSAYGITVINHPVNKTGWQLEEEFVNRQSTNVLIAIFIIVAMSFVPAGFVVFLVIERSTKAKHLQFVSGMRPVVYWTSNFIWDMMAYLLPATCCILILILFDVPAYSSHTNLPGVVTLFLLYGFSMTPIMYPASFLFSESSSAYVTLIVLNLFTGVTSIITTFILEIFNNDEDLASLYTELDKLFLLFPNYCLGKALMDLSFNEYMNEYYYMIGMEEEMQSPYQWALLYRIFVIMGCEGIVAFIFTLLCECRFFIKPRRKKSSKYSLLDDSDIDEDVIEERDRVLSGLAKNDALCIKQLSKMYKTKRFGSHLAVDGLCLGVPQGECFGLLGVNGAGKTTTFKMLTGDESITQGDAFLKGHSVYKDMLKVQRLIGYCPQFDALFDELTAREHLTLYARLKGIPTRQQKKVVDWAVRRVALTQYANKPAGTYSGGNKRKLSTAIALLGHPPVIFMDEPTTGMDPHSRRFLWDLIRSITQEGRSVILTSHSMEECEVLCTRLAIMVNGNLQCLGSAQHLRNKFGDGYYVTLRVRGQNPDLRPVNRFFIVTFPFAILKEEHHNILQYEIPLEYVSLKDLFGQLQDVQESLQIEDYSISQMTLDNVFVNFAKQQLEKQDALDSASHRRKRKHQLMRLKRADMEPLLLDDEFDSSFNAKNAMPLSTKGLKNQLLKPWQLFKRRQSVSEKPVWFEDEEYCNEESDDEPLLDLRRDDQEPGERYHEMCSMEHDEPLLDLSSEDQTQGQRMQHLRQSSPCIHDNNDEPLILQDDAASTTHPTDPLTCSRYHEEDTQPHGIQQFDLNKQCLLQDCDEDDVMLPLDEATSRLSLIDMD</sequence>
<feature type="transmembrane region" description="Helical" evidence="21">
    <location>
        <begin position="1893"/>
        <end position="1916"/>
    </location>
</feature>
<feature type="region of interest" description="Disordered" evidence="20">
    <location>
        <begin position="479"/>
        <end position="501"/>
    </location>
</feature>
<feature type="transmembrane region" description="Helical" evidence="21">
    <location>
        <begin position="2004"/>
        <end position="2029"/>
    </location>
</feature>
<evidence type="ECO:0000256" key="2">
    <source>
        <dbReference type="ARBA" id="ARBA00004608"/>
    </source>
</evidence>
<dbReference type="GO" id="GO:0005319">
    <property type="term" value="F:lipid transporter activity"/>
    <property type="evidence" value="ECO:0007669"/>
    <property type="project" value="TreeGrafter"/>
</dbReference>
<keyword evidence="5" id="KW-0488">Methylation</keyword>
<evidence type="ECO:0000256" key="21">
    <source>
        <dbReference type="SAM" id="Phobius"/>
    </source>
</evidence>
<name>A0A914AKL6_PATMI</name>
<feature type="transmembrane region" description="Helical" evidence="21">
    <location>
        <begin position="2088"/>
        <end position="2116"/>
    </location>
</feature>
<dbReference type="GeneID" id="119734636"/>
<keyword evidence="8" id="KW-0677">Repeat</keyword>
<dbReference type="EnsemblMetazoa" id="XM_038208183.1">
    <property type="protein sequence ID" value="XP_038064111.1"/>
    <property type="gene ID" value="LOC119734636"/>
</dbReference>
<feature type="region of interest" description="Disordered" evidence="20">
    <location>
        <begin position="1454"/>
        <end position="1482"/>
    </location>
</feature>
<dbReference type="GO" id="GO:0005524">
    <property type="term" value="F:ATP binding"/>
    <property type="evidence" value="ECO:0007669"/>
    <property type="project" value="UniProtKB-KW"/>
</dbReference>
<comment type="subcellular location">
    <subcellularLocation>
        <location evidence="2">Endosome membrane</location>
    </subcellularLocation>
    <subcellularLocation>
        <location evidence="1">Lysosome membrane</location>
        <topology evidence="1">Multi-pass membrane protein</topology>
    </subcellularLocation>
</comment>
<dbReference type="EnsemblMetazoa" id="XM_038208182.1">
    <property type="protein sequence ID" value="XP_038064110.1"/>
    <property type="gene ID" value="LOC119734636"/>
</dbReference>
<evidence type="ECO:0000256" key="16">
    <source>
        <dbReference type="ARBA" id="ARBA00023228"/>
    </source>
</evidence>
<dbReference type="InterPro" id="IPR017871">
    <property type="entry name" value="ABC_transporter-like_CS"/>
</dbReference>
<evidence type="ECO:0000256" key="17">
    <source>
        <dbReference type="ARBA" id="ARBA00059684"/>
    </source>
</evidence>
<feature type="transmembrane region" description="Helical" evidence="21">
    <location>
        <begin position="1941"/>
        <end position="1961"/>
    </location>
</feature>
<feature type="region of interest" description="Disordered" evidence="20">
    <location>
        <begin position="1500"/>
        <end position="1527"/>
    </location>
</feature>
<feature type="domain" description="ABC transporter" evidence="22">
    <location>
        <begin position="1102"/>
        <end position="1333"/>
    </location>
</feature>
<evidence type="ECO:0000256" key="1">
    <source>
        <dbReference type="ARBA" id="ARBA00004155"/>
    </source>
</evidence>
<evidence type="ECO:0000256" key="10">
    <source>
        <dbReference type="ARBA" id="ARBA00022753"/>
    </source>
</evidence>
<dbReference type="GO" id="GO:0016887">
    <property type="term" value="F:ATP hydrolysis activity"/>
    <property type="evidence" value="ECO:0007669"/>
    <property type="project" value="InterPro"/>
</dbReference>
<dbReference type="RefSeq" id="XP_038064109.1">
    <property type="nucleotide sequence ID" value="XM_038208181.1"/>
</dbReference>
<evidence type="ECO:0000256" key="4">
    <source>
        <dbReference type="ARBA" id="ARBA00022448"/>
    </source>
</evidence>
<feature type="compositionally biased region" description="Low complexity" evidence="20">
    <location>
        <begin position="410"/>
        <end position="439"/>
    </location>
</feature>
<evidence type="ECO:0000256" key="9">
    <source>
        <dbReference type="ARBA" id="ARBA00022741"/>
    </source>
</evidence>
<feature type="transmembrane region" description="Helical" evidence="21">
    <location>
        <begin position="951"/>
        <end position="973"/>
    </location>
</feature>
<comment type="function">
    <text evidence="17">Probable lipid transporter that modulates cholesterol sequestration in the late endosome/lysosome by regulating the intracellular sphingolipid metabolism, in turn participates in cholesterol homeostasis. May alter the transbilayer distribution of ceramide in the intraluminal membrane lipid bilayer, favoring its retention in the outer leaflet that results in increased acid ceramidase activity in the late endosome/lysosome, facilitating ceramide deacylation to sphingosine leading to the sequestration of free cholesterol in lysosomes. In addition regulates amyloid-beta production either by activating a signaling pathway that regulates amyloid precursor protein transcription through the modulation of sphingolipid metabolism or through its role in gamma-secretase processing of APP. May play a role in myelin formation.</text>
</comment>
<dbReference type="FunFam" id="3.40.50.300:FF:000612">
    <property type="entry name" value="ATP-binding cassette, sub-family A (ABC1), member 2"/>
    <property type="match status" value="1"/>
</dbReference>
<keyword evidence="13 21" id="KW-1133">Transmembrane helix</keyword>
<dbReference type="OMA" id="QYFDSMC"/>
<accession>A0A914AKL6</accession>
<evidence type="ECO:0000256" key="13">
    <source>
        <dbReference type="ARBA" id="ARBA00022989"/>
    </source>
</evidence>
<keyword evidence="24" id="KW-1185">Reference proteome</keyword>
<dbReference type="CDD" id="cd03263">
    <property type="entry name" value="ABC_subfamily_A"/>
    <property type="match status" value="2"/>
</dbReference>
<keyword evidence="11" id="KW-0067">ATP-binding</keyword>
<evidence type="ECO:0000256" key="3">
    <source>
        <dbReference type="ARBA" id="ARBA00008869"/>
    </source>
</evidence>
<dbReference type="InterPro" id="IPR026082">
    <property type="entry name" value="ABCA"/>
</dbReference>
<dbReference type="InterPro" id="IPR013525">
    <property type="entry name" value="ABC2_TM"/>
</dbReference>
<keyword evidence="14 21" id="KW-0472">Membrane</keyword>
<reference evidence="23" key="1">
    <citation type="submission" date="2022-11" db="UniProtKB">
        <authorList>
            <consortium name="EnsemblMetazoa"/>
        </authorList>
    </citation>
    <scope>IDENTIFICATION</scope>
</reference>
<evidence type="ECO:0000256" key="14">
    <source>
        <dbReference type="ARBA" id="ARBA00023136"/>
    </source>
</evidence>
<proteinExistence type="inferred from homology"/>
<feature type="transmembrane region" description="Helical" evidence="21">
    <location>
        <begin position="918"/>
        <end position="939"/>
    </location>
</feature>
<feature type="transmembrane region" description="Helical" evidence="21">
    <location>
        <begin position="812"/>
        <end position="834"/>
    </location>
</feature>
<evidence type="ECO:0000256" key="18">
    <source>
        <dbReference type="ARBA" id="ARBA00068368"/>
    </source>
</evidence>
<feature type="compositionally biased region" description="Polar residues" evidence="20">
    <location>
        <begin position="1503"/>
        <end position="1526"/>
    </location>
</feature>
<feature type="transmembrane region" description="Helical" evidence="21">
    <location>
        <begin position="855"/>
        <end position="879"/>
    </location>
</feature>
<dbReference type="InterPro" id="IPR056264">
    <property type="entry name" value="R2_ABCA1-4-like"/>
</dbReference>
<dbReference type="Gene3D" id="3.40.50.300">
    <property type="entry name" value="P-loop containing nucleotide triphosphate hydrolases"/>
    <property type="match status" value="2"/>
</dbReference>
<keyword evidence="10" id="KW-0967">Endosome</keyword>
<dbReference type="RefSeq" id="XP_038064111.1">
    <property type="nucleotide sequence ID" value="XM_038208183.1"/>
</dbReference>
<keyword evidence="9" id="KW-0547">Nucleotide-binding</keyword>
<keyword evidence="12" id="KW-1278">Translocase</keyword>
<evidence type="ECO:0000256" key="15">
    <source>
        <dbReference type="ARBA" id="ARBA00023180"/>
    </source>
</evidence>
<dbReference type="Pfam" id="PF12698">
    <property type="entry name" value="ABC2_membrane_3"/>
    <property type="match status" value="2"/>
</dbReference>
<dbReference type="CTD" id="20"/>
<dbReference type="SUPFAM" id="SSF52540">
    <property type="entry name" value="P-loop containing nucleoside triphosphate hydrolases"/>
    <property type="match status" value="2"/>
</dbReference>
<dbReference type="PANTHER" id="PTHR19229">
    <property type="entry name" value="ATP-BINDING CASSETTE TRANSPORTER SUBFAMILY A ABCA"/>
    <property type="match status" value="1"/>
</dbReference>
<dbReference type="Pfam" id="PF23321">
    <property type="entry name" value="R1_ABCA1"/>
    <property type="match status" value="1"/>
</dbReference>
<keyword evidence="4" id="KW-0813">Transport</keyword>
<dbReference type="PROSITE" id="PS50893">
    <property type="entry name" value="ABC_TRANSPORTER_2"/>
    <property type="match status" value="2"/>
</dbReference>
<comment type="similarity">
    <text evidence="3">Belongs to the ABC transporter superfamily. ABCA family.</text>
</comment>
<feature type="transmembrane region" description="Helical" evidence="21">
    <location>
        <begin position="999"/>
        <end position="1020"/>
    </location>
</feature>
<evidence type="ECO:0000259" key="22">
    <source>
        <dbReference type="PROSITE" id="PS50893"/>
    </source>
</evidence>
<feature type="transmembrane region" description="Helical" evidence="21">
    <location>
        <begin position="891"/>
        <end position="913"/>
    </location>
</feature>
<evidence type="ECO:0000256" key="7">
    <source>
        <dbReference type="ARBA" id="ARBA00022692"/>
    </source>
</evidence>
<dbReference type="InterPro" id="IPR003439">
    <property type="entry name" value="ABC_transporter-like_ATP-bd"/>
</dbReference>
<dbReference type="GO" id="GO:0140359">
    <property type="term" value="F:ABC-type transporter activity"/>
    <property type="evidence" value="ECO:0007669"/>
    <property type="project" value="InterPro"/>
</dbReference>
<keyword evidence="6" id="KW-0597">Phosphoprotein</keyword>
<dbReference type="InterPro" id="IPR003593">
    <property type="entry name" value="AAA+_ATPase"/>
</dbReference>
<feature type="region of interest" description="Disordered" evidence="20">
    <location>
        <begin position="404"/>
        <end position="439"/>
    </location>
</feature>
<keyword evidence="16" id="KW-0458">Lysosome</keyword>
<evidence type="ECO:0000256" key="11">
    <source>
        <dbReference type="ARBA" id="ARBA00022840"/>
    </source>
</evidence>
<dbReference type="InterPro" id="IPR027417">
    <property type="entry name" value="P-loop_NTPase"/>
</dbReference>
<feature type="region of interest" description="Disordered" evidence="20">
    <location>
        <begin position="1339"/>
        <end position="1362"/>
    </location>
</feature>
<organism evidence="23 24">
    <name type="scientific">Patiria miniata</name>
    <name type="common">Bat star</name>
    <name type="synonym">Asterina miniata</name>
    <dbReference type="NCBI Taxonomy" id="46514"/>
    <lineage>
        <taxon>Eukaryota</taxon>
        <taxon>Metazoa</taxon>
        <taxon>Echinodermata</taxon>
        <taxon>Eleutherozoa</taxon>
        <taxon>Asterozoa</taxon>
        <taxon>Asteroidea</taxon>
        <taxon>Valvatacea</taxon>
        <taxon>Valvatida</taxon>
        <taxon>Asterinidae</taxon>
        <taxon>Patiria</taxon>
    </lineage>
</organism>
<feature type="transmembrane region" description="Helical" evidence="21">
    <location>
        <begin position="1973"/>
        <end position="1992"/>
    </location>
</feature>
<evidence type="ECO:0000256" key="19">
    <source>
        <dbReference type="ARBA" id="ARBA00083139"/>
    </source>
</evidence>
<dbReference type="PROSITE" id="PS00211">
    <property type="entry name" value="ABC_TRANSPORTER_1"/>
    <property type="match status" value="1"/>
</dbReference>
<evidence type="ECO:0000256" key="20">
    <source>
        <dbReference type="SAM" id="MobiDB-lite"/>
    </source>
</evidence>
<feature type="compositionally biased region" description="Polar residues" evidence="20">
    <location>
        <begin position="1341"/>
        <end position="1362"/>
    </location>
</feature>
<dbReference type="PANTHER" id="PTHR19229:SF36">
    <property type="entry name" value="ATP-BINDING CASSETTE SUB-FAMILY A MEMBER 2"/>
    <property type="match status" value="1"/>
</dbReference>